<dbReference type="Proteomes" id="UP001221924">
    <property type="component" value="Unassembled WGS sequence"/>
</dbReference>
<dbReference type="RefSeq" id="WP_275203267.1">
    <property type="nucleotide sequence ID" value="NZ_JARFID010001201.1"/>
</dbReference>
<evidence type="ECO:0000313" key="1">
    <source>
        <dbReference type="EMBL" id="MDE8698426.1"/>
    </source>
</evidence>
<feature type="non-terminal residue" evidence="1">
    <location>
        <position position="95"/>
    </location>
</feature>
<organism evidence="1 2">
    <name type="scientific">Bacteroides cellulosilyticus</name>
    <dbReference type="NCBI Taxonomy" id="246787"/>
    <lineage>
        <taxon>Bacteria</taxon>
        <taxon>Pseudomonadati</taxon>
        <taxon>Bacteroidota</taxon>
        <taxon>Bacteroidia</taxon>
        <taxon>Bacteroidales</taxon>
        <taxon>Bacteroidaceae</taxon>
        <taxon>Bacteroides</taxon>
    </lineage>
</organism>
<gene>
    <name evidence="1" type="ORF">PZH42_31510</name>
</gene>
<sequence length="95" mass="10547">SKFSGAQQQEDKVQKLSMKSADEILMSKIMKEPWAALPEQWISALMSIAAAQAQKSPQDMDRFIDVILEIGRPINIFATNALRAAGDVTYPFYVG</sequence>
<name>A0AAX4Y3H9_9BACE</name>
<dbReference type="AlphaFoldDB" id="A0AAX4Y3H9"/>
<proteinExistence type="predicted"/>
<comment type="caution">
    <text evidence="1">The sequence shown here is derived from an EMBL/GenBank/DDBJ whole genome shotgun (WGS) entry which is preliminary data.</text>
</comment>
<reference evidence="1" key="1">
    <citation type="submission" date="2023-03" db="EMBL/GenBank/DDBJ databases">
        <title>DFI Biobank Strains.</title>
        <authorList>
            <person name="Mostad J."/>
            <person name="Paddock L."/>
            <person name="Medina S."/>
            <person name="Waligurski E."/>
            <person name="Barat B."/>
            <person name="Smith R."/>
            <person name="Burgo V."/>
            <person name="Metcalfe C."/>
            <person name="Woodson C."/>
            <person name="Sundararajan A."/>
            <person name="Ramaswamy R."/>
            <person name="Lin H."/>
            <person name="Pamer E.G."/>
        </authorList>
    </citation>
    <scope>NUCLEOTIDE SEQUENCE</scope>
    <source>
        <strain evidence="1">DFI.9.5</strain>
    </source>
</reference>
<evidence type="ECO:0000313" key="2">
    <source>
        <dbReference type="Proteomes" id="UP001221924"/>
    </source>
</evidence>
<dbReference type="EMBL" id="JARFID010001201">
    <property type="protein sequence ID" value="MDE8698426.1"/>
    <property type="molecule type" value="Genomic_DNA"/>
</dbReference>
<feature type="non-terminal residue" evidence="1">
    <location>
        <position position="1"/>
    </location>
</feature>
<accession>A0AAX4Y3H9</accession>
<protein>
    <submittedName>
        <fullName evidence="1">Uncharacterized protein</fullName>
    </submittedName>
</protein>